<dbReference type="EMBL" id="LXQA010522551">
    <property type="protein sequence ID" value="MCI57043.1"/>
    <property type="molecule type" value="Genomic_DNA"/>
</dbReference>
<proteinExistence type="predicted"/>
<organism evidence="2 3">
    <name type="scientific">Trifolium medium</name>
    <dbReference type="NCBI Taxonomy" id="97028"/>
    <lineage>
        <taxon>Eukaryota</taxon>
        <taxon>Viridiplantae</taxon>
        <taxon>Streptophyta</taxon>
        <taxon>Embryophyta</taxon>
        <taxon>Tracheophyta</taxon>
        <taxon>Spermatophyta</taxon>
        <taxon>Magnoliopsida</taxon>
        <taxon>eudicotyledons</taxon>
        <taxon>Gunneridae</taxon>
        <taxon>Pentapetalae</taxon>
        <taxon>rosids</taxon>
        <taxon>fabids</taxon>
        <taxon>Fabales</taxon>
        <taxon>Fabaceae</taxon>
        <taxon>Papilionoideae</taxon>
        <taxon>50 kb inversion clade</taxon>
        <taxon>NPAAA clade</taxon>
        <taxon>Hologalegina</taxon>
        <taxon>IRL clade</taxon>
        <taxon>Trifolieae</taxon>
        <taxon>Trifolium</taxon>
    </lineage>
</organism>
<sequence length="49" mass="5479">MARLSRWFCAPSKLRQREQLLLGSYSVLTANSFTTVMLSVSGCSLPRLC</sequence>
<reference evidence="2 3" key="1">
    <citation type="journal article" date="2018" name="Front. Plant Sci.">
        <title>Red Clover (Trifolium pratense) and Zigzag Clover (T. medium) - A Picture of Genomic Similarities and Differences.</title>
        <authorList>
            <person name="Dluhosova J."/>
            <person name="Istvanek J."/>
            <person name="Nedelnik J."/>
            <person name="Repkova J."/>
        </authorList>
    </citation>
    <scope>NUCLEOTIDE SEQUENCE [LARGE SCALE GENOMIC DNA]</scope>
    <source>
        <strain evidence="3">cv. 10/8</strain>
        <tissue evidence="2">Leaf</tissue>
    </source>
</reference>
<feature type="transmembrane region" description="Helical" evidence="1">
    <location>
        <begin position="20"/>
        <end position="40"/>
    </location>
</feature>
<keyword evidence="3" id="KW-1185">Reference proteome</keyword>
<keyword evidence="1" id="KW-0472">Membrane</keyword>
<accession>A0A392T7F9</accession>
<dbReference type="Proteomes" id="UP000265520">
    <property type="component" value="Unassembled WGS sequence"/>
</dbReference>
<evidence type="ECO:0000256" key="1">
    <source>
        <dbReference type="SAM" id="Phobius"/>
    </source>
</evidence>
<name>A0A392T7F9_9FABA</name>
<evidence type="ECO:0000313" key="3">
    <source>
        <dbReference type="Proteomes" id="UP000265520"/>
    </source>
</evidence>
<dbReference type="AlphaFoldDB" id="A0A392T7F9"/>
<protein>
    <submittedName>
        <fullName evidence="2">Uncharacterized protein</fullName>
    </submittedName>
</protein>
<comment type="caution">
    <text evidence="2">The sequence shown here is derived from an EMBL/GenBank/DDBJ whole genome shotgun (WGS) entry which is preliminary data.</text>
</comment>
<keyword evidence="1" id="KW-1133">Transmembrane helix</keyword>
<evidence type="ECO:0000313" key="2">
    <source>
        <dbReference type="EMBL" id="MCI57043.1"/>
    </source>
</evidence>
<keyword evidence="1" id="KW-0812">Transmembrane</keyword>